<dbReference type="AlphaFoldDB" id="A0A4V2UKB2"/>
<dbReference type="RefSeq" id="WP_207902604.1">
    <property type="nucleotide sequence ID" value="NZ_SLZR01000001.1"/>
</dbReference>
<dbReference type="Pfam" id="PF00583">
    <property type="entry name" value="Acetyltransf_1"/>
    <property type="match status" value="1"/>
</dbReference>
<reference evidence="2 3" key="1">
    <citation type="submission" date="2019-03" db="EMBL/GenBank/DDBJ databases">
        <title>Genomic Encyclopedia of Archaeal and Bacterial Type Strains, Phase II (KMG-II): from individual species to whole genera.</title>
        <authorList>
            <person name="Goeker M."/>
        </authorList>
    </citation>
    <scope>NUCLEOTIDE SEQUENCE [LARGE SCALE GENOMIC DNA]</scope>
    <source>
        <strain evidence="2 3">DSM 15388</strain>
    </source>
</reference>
<dbReference type="InterPro" id="IPR000182">
    <property type="entry name" value="GNAT_dom"/>
</dbReference>
<feature type="domain" description="N-acetyltransferase" evidence="1">
    <location>
        <begin position="13"/>
        <end position="164"/>
    </location>
</feature>
<protein>
    <submittedName>
        <fullName evidence="2">Putative acetyltransferase</fullName>
    </submittedName>
</protein>
<dbReference type="PROSITE" id="PS51186">
    <property type="entry name" value="GNAT"/>
    <property type="match status" value="1"/>
</dbReference>
<evidence type="ECO:0000259" key="1">
    <source>
        <dbReference type="PROSITE" id="PS51186"/>
    </source>
</evidence>
<dbReference type="CDD" id="cd04301">
    <property type="entry name" value="NAT_SF"/>
    <property type="match status" value="1"/>
</dbReference>
<organism evidence="2 3">
    <name type="scientific">Reinekea marinisedimentorum</name>
    <dbReference type="NCBI Taxonomy" id="230495"/>
    <lineage>
        <taxon>Bacteria</taxon>
        <taxon>Pseudomonadati</taxon>
        <taxon>Pseudomonadota</taxon>
        <taxon>Gammaproteobacteria</taxon>
        <taxon>Oceanospirillales</taxon>
        <taxon>Saccharospirillaceae</taxon>
        <taxon>Reinekea</taxon>
    </lineage>
</organism>
<comment type="caution">
    <text evidence="2">The sequence shown here is derived from an EMBL/GenBank/DDBJ whole genome shotgun (WGS) entry which is preliminary data.</text>
</comment>
<sequence length="164" mass="19449">MMNVQLIRANNSRLIENLFQYYIYDMSEFIGLQPTPEGTYLYDEALNDVREYWSLPEHYPYLIYADKRLAGFCLVRKYPYEDNRYDMGQFFVLKACKGRGIGRQAFKLAVEKHPGDWLVRMLPENTPAQQFWPKVIAAVTAGELVKSFERYRSTEMDFLRFQVN</sequence>
<dbReference type="GO" id="GO:0016747">
    <property type="term" value="F:acyltransferase activity, transferring groups other than amino-acyl groups"/>
    <property type="evidence" value="ECO:0007669"/>
    <property type="project" value="InterPro"/>
</dbReference>
<dbReference type="Gene3D" id="3.40.630.30">
    <property type="match status" value="1"/>
</dbReference>
<dbReference type="EMBL" id="SLZR01000001">
    <property type="protein sequence ID" value="TCS43703.1"/>
    <property type="molecule type" value="Genomic_DNA"/>
</dbReference>
<keyword evidence="2" id="KW-0808">Transferase</keyword>
<evidence type="ECO:0000313" key="3">
    <source>
        <dbReference type="Proteomes" id="UP000295793"/>
    </source>
</evidence>
<dbReference type="SUPFAM" id="SSF55729">
    <property type="entry name" value="Acyl-CoA N-acyltransferases (Nat)"/>
    <property type="match status" value="1"/>
</dbReference>
<dbReference type="Proteomes" id="UP000295793">
    <property type="component" value="Unassembled WGS sequence"/>
</dbReference>
<dbReference type="InterPro" id="IPR016181">
    <property type="entry name" value="Acyl_CoA_acyltransferase"/>
</dbReference>
<evidence type="ECO:0000313" key="2">
    <source>
        <dbReference type="EMBL" id="TCS43703.1"/>
    </source>
</evidence>
<keyword evidence="3" id="KW-1185">Reference proteome</keyword>
<accession>A0A4V2UKB2</accession>
<name>A0A4V2UKB2_9GAMM</name>
<gene>
    <name evidence="2" type="ORF">BCF53_10145</name>
</gene>
<proteinExistence type="predicted"/>